<evidence type="ECO:0000313" key="2">
    <source>
        <dbReference type="Proteomes" id="UP000248749"/>
    </source>
</evidence>
<sequence length="208" mass="23299">MFRRGIRSQREKFGRELDAVKAHTAAGQWRDAVLASMRAERIATRLQRAEPTDLGNVWVLGSTCYDQALLWDRLGKGRQAVSAARRALWAYHWLDPSKGDPGRVREVLAGNGPEVRDDAPSAPADLMAHAADARARLARLLAKYQRERRPGDASNIDRYRGRSVAGEVDLLGHDAVGVYEVLVEASHYGQEDLDRVKKQYEAALQHLY</sequence>
<accession>A0A2W2CUU7</accession>
<gene>
    <name evidence="1" type="ORF">C1I99_03055</name>
</gene>
<organism evidence="1 2">
    <name type="scientific">Micromonospora deserti</name>
    <dbReference type="NCBI Taxonomy" id="2070366"/>
    <lineage>
        <taxon>Bacteria</taxon>
        <taxon>Bacillati</taxon>
        <taxon>Actinomycetota</taxon>
        <taxon>Actinomycetes</taxon>
        <taxon>Micromonosporales</taxon>
        <taxon>Micromonosporaceae</taxon>
        <taxon>Micromonospora</taxon>
    </lineage>
</organism>
<evidence type="ECO:0000313" key="1">
    <source>
        <dbReference type="EMBL" id="PZG02333.1"/>
    </source>
</evidence>
<dbReference type="EMBL" id="POUB01000010">
    <property type="protein sequence ID" value="PZG02333.1"/>
    <property type="molecule type" value="Genomic_DNA"/>
</dbReference>
<protein>
    <submittedName>
        <fullName evidence="1">Uncharacterized protein</fullName>
    </submittedName>
</protein>
<reference evidence="1 2" key="1">
    <citation type="submission" date="2018-01" db="EMBL/GenBank/DDBJ databases">
        <title>Draft genome sequence of Salinispora sp. 13K206.</title>
        <authorList>
            <person name="Sahin N."/>
            <person name="Saygin H."/>
            <person name="Ay H."/>
        </authorList>
    </citation>
    <scope>NUCLEOTIDE SEQUENCE [LARGE SCALE GENOMIC DNA]</scope>
    <source>
        <strain evidence="1 2">13K206</strain>
    </source>
</reference>
<name>A0A2W2CUU7_9ACTN</name>
<dbReference type="AlphaFoldDB" id="A0A2W2CUU7"/>
<comment type="caution">
    <text evidence="1">The sequence shown here is derived from an EMBL/GenBank/DDBJ whole genome shotgun (WGS) entry which is preliminary data.</text>
</comment>
<dbReference type="Proteomes" id="UP000248749">
    <property type="component" value="Unassembled WGS sequence"/>
</dbReference>
<keyword evidence="2" id="KW-1185">Reference proteome</keyword>
<proteinExistence type="predicted"/>